<dbReference type="CDD" id="cd20101">
    <property type="entry name" value="MBT_L3MBTL1-like_rpt1"/>
    <property type="match status" value="1"/>
</dbReference>
<feature type="compositionally biased region" description="Polar residues" evidence="11">
    <location>
        <begin position="438"/>
        <end position="450"/>
    </location>
</feature>
<dbReference type="PROSITE" id="PS51079">
    <property type="entry name" value="MBT"/>
    <property type="match status" value="3"/>
</dbReference>
<dbReference type="Gene3D" id="4.10.320.30">
    <property type="match status" value="1"/>
</dbReference>
<dbReference type="InterPro" id="IPR001660">
    <property type="entry name" value="SAM"/>
</dbReference>
<evidence type="ECO:0000256" key="11">
    <source>
        <dbReference type="SAM" id="MobiDB-lite"/>
    </source>
</evidence>
<keyword evidence="7" id="KW-0805">Transcription regulation</keyword>
<feature type="region of interest" description="Disordered" evidence="11">
    <location>
        <begin position="880"/>
        <end position="930"/>
    </location>
</feature>
<gene>
    <name evidence="13" type="ORF">ONE63_005854</name>
</gene>
<dbReference type="SMART" id="SM00561">
    <property type="entry name" value="MBT"/>
    <property type="match status" value="3"/>
</dbReference>
<evidence type="ECO:0000259" key="12">
    <source>
        <dbReference type="PROSITE" id="PS50105"/>
    </source>
</evidence>
<name>A0AAV7XWV4_9NEOP</name>
<feature type="region of interest" description="Disordered" evidence="11">
    <location>
        <begin position="739"/>
        <end position="774"/>
    </location>
</feature>
<dbReference type="InterPro" id="IPR050548">
    <property type="entry name" value="PcG_chromatin_remod_factors"/>
</dbReference>
<keyword evidence="9" id="KW-0539">Nucleus</keyword>
<feature type="compositionally biased region" description="Polar residues" evidence="11">
    <location>
        <begin position="855"/>
        <end position="867"/>
    </location>
</feature>
<dbReference type="CDD" id="cd20103">
    <property type="entry name" value="MBT_L3MBTL1-like_rpt3"/>
    <property type="match status" value="1"/>
</dbReference>
<accession>A0AAV7XWV4</accession>
<dbReference type="FunFam" id="2.30.30.140:FF:000007">
    <property type="entry name" value="Lethal(3)malignant brain tumor-like protein 1"/>
    <property type="match status" value="1"/>
</dbReference>
<dbReference type="CDD" id="cd20102">
    <property type="entry name" value="MBT_L3MBTL1-like_rpt2"/>
    <property type="match status" value="1"/>
</dbReference>
<protein>
    <recommendedName>
        <fullName evidence="12">SAM domain-containing protein</fullName>
    </recommendedName>
</protein>
<keyword evidence="4" id="KW-0863">Zinc-finger</keyword>
<dbReference type="GO" id="GO:0042393">
    <property type="term" value="F:histone binding"/>
    <property type="evidence" value="ECO:0007669"/>
    <property type="project" value="TreeGrafter"/>
</dbReference>
<dbReference type="PANTHER" id="PTHR12247">
    <property type="entry name" value="POLYCOMB GROUP PROTEIN"/>
    <property type="match status" value="1"/>
</dbReference>
<keyword evidence="5" id="KW-0862">Zinc</keyword>
<organism evidence="13 14">
    <name type="scientific">Megalurothrips usitatus</name>
    <name type="common">bean blossom thrips</name>
    <dbReference type="NCBI Taxonomy" id="439358"/>
    <lineage>
        <taxon>Eukaryota</taxon>
        <taxon>Metazoa</taxon>
        <taxon>Ecdysozoa</taxon>
        <taxon>Arthropoda</taxon>
        <taxon>Hexapoda</taxon>
        <taxon>Insecta</taxon>
        <taxon>Pterygota</taxon>
        <taxon>Neoptera</taxon>
        <taxon>Paraneoptera</taxon>
        <taxon>Thysanoptera</taxon>
        <taxon>Terebrantia</taxon>
        <taxon>Thripoidea</taxon>
        <taxon>Thripidae</taxon>
        <taxon>Megalurothrips</taxon>
    </lineage>
</organism>
<keyword evidence="3" id="KW-0677">Repeat</keyword>
<comment type="caution">
    <text evidence="13">The sequence shown here is derived from an EMBL/GenBank/DDBJ whole genome shotgun (WGS) entry which is preliminary data.</text>
</comment>
<feature type="repeat" description="MBT" evidence="10">
    <location>
        <begin position="1152"/>
        <end position="1247"/>
    </location>
</feature>
<feature type="domain" description="SAM" evidence="12">
    <location>
        <begin position="1416"/>
        <end position="1480"/>
    </location>
</feature>
<dbReference type="Proteomes" id="UP001075354">
    <property type="component" value="Chromosome 2"/>
</dbReference>
<feature type="compositionally biased region" description="Basic and acidic residues" evidence="11">
    <location>
        <begin position="1318"/>
        <end position="1327"/>
    </location>
</feature>
<evidence type="ECO:0000256" key="2">
    <source>
        <dbReference type="ARBA" id="ARBA00022723"/>
    </source>
</evidence>
<dbReference type="PANTHER" id="PTHR12247:SF131">
    <property type="entry name" value="LD05287P"/>
    <property type="match status" value="1"/>
</dbReference>
<dbReference type="Pfam" id="PF00536">
    <property type="entry name" value="SAM_1"/>
    <property type="match status" value="1"/>
</dbReference>
<evidence type="ECO:0000256" key="7">
    <source>
        <dbReference type="ARBA" id="ARBA00023015"/>
    </source>
</evidence>
<sequence length="1482" mass="161598">MNAHHFPQSDLKSGSREVGGTLQSPSGQLTRPVLARVPVTVSSPVGNSASANGRVLPVVYLKMQQREQIVPVVSRSGNLISTIGPKISTAPSGTISSLSGNQAGFVTIQGPIRSLPQGSSAQSTQPHIITLPKVASTALTLSNQQLITLQSVGANQSNAVPQPQYVTIQAPIVSKTQQNSGSLSSGQVQPQYVTIRTPVLTPSGSGVSSASQSQYVTIQAPVVQAGGQTTPSQTATYIPVSSVGQTSVSSVKSPVTYQVLKSNVKTGEQHVMYPVSVANIMPSSQPKMMIAPVTMMPKMSVVQSGGSGIAAQGSSDLISSSSTIGSIKLNSPQFSTKLINSAAVNLLQGKPVQTISLRKDGLILPNSDGQTGISQSKVLMPAGVSVSSASSSSPTQGFINLTISNGHIQPTGKSFTCSKMIQGSPRIERIVKDASVLPDTNTKSPINIDNPSDAVSVDKVSDGKDCEQKISDANEVIDIKSLLKSRASPNTTSIDLKMSENTIDSRSDSIGQKSHSDSNEGKVNTSPKADSCQAPASPINLFCEEGDLAHSPPNEQPQPKYTITMSDNPDEDIQIQLVNTDGPIKDKDAPASEDNSRSSTTNSQKPLLKKSSPKLLSKGGSTKGQSLLRNPAAGSTVSGTTTTPSPKTSKPSNKGGVKSILKPQGAKKPYIKTEMPDLGTDDTKDSFDSPISPLTTSSFEDFDVVAALEWKNGVGLLPGSNLKFRMNEFGIMEMVSDDDDKSIKKGTDKETNSDSEGLMIDEGSNSSIEGKPVPEITEKKLSSSDDVYCCETCNVYGLASEFLSERFCTQACSAAFTVKKAWQYRREQDLRALRLRRKKRRLEQQRLAREKAEQAMQNEDSKGSPSQLMAKVLKKVKSIASENTSDADDSMEDPASMDSQLPLSPTSTSNSSDKPASSHPIDEDAGKKLVKQRPASNFTWSKYLDMVKAKSAPSKLFKDPFPYGKNGFKVGMKLEGIDPERPSIFCVLTVAEVKGYRLKLHFDGYPENYDFWVNADSPEIFQPGWCEKNMRKLTPPKGHSTFNWNTYLKMCKSTAAPKILFSNKSSASNVCPNGFRVGMKLEAVDKKNSSLVCVASIADIVDGRCLIHFDSWDEIYDYWADPSSPYIHPVGWCEEHDVTLTPPNQYKDPSMFSWDKYLKETKTLPAPSRAFKARPPNGFKRGMRLEAVDKRVPHLIRVATVDDVHDHTIRIRFDGWPDEYSYWVDDDSPDIHPAGWCLETKHPLEPPLSEEDIKCLARCGIPGCRGEGHVKGSRYTTHITPQNCPYAPENLLKDSHLPDRLTSSSDNVDLEESSTLPSKKDHKPDDRSIKWKRLLHHTDEQEFKRPKLSDDDIEVKNKPSLLISMQQKLQSELERSVVDPGYQIETGAGRPALWIKHSQPLHESPMVRDAVNPQQWTIEDVLEFLSSIPCLEEYGRIFKEQDIDGEALLMLTQSELVSNMKLKLGHAIRLYNCIVILRQKCL</sequence>
<feature type="region of interest" description="Disordered" evidence="11">
    <location>
        <begin position="845"/>
        <end position="867"/>
    </location>
</feature>
<dbReference type="GO" id="GO:0008270">
    <property type="term" value="F:zinc ion binding"/>
    <property type="evidence" value="ECO:0007669"/>
    <property type="project" value="UniProtKB-KW"/>
</dbReference>
<keyword evidence="8" id="KW-0804">Transcription</keyword>
<proteinExistence type="predicted"/>
<feature type="repeat" description="MBT" evidence="10">
    <location>
        <begin position="1042"/>
        <end position="1143"/>
    </location>
</feature>
<evidence type="ECO:0000256" key="1">
    <source>
        <dbReference type="ARBA" id="ARBA00004123"/>
    </source>
</evidence>
<feature type="region of interest" description="Disordered" evidence="11">
    <location>
        <begin position="582"/>
        <end position="689"/>
    </location>
</feature>
<comment type="subcellular location">
    <subcellularLocation>
        <location evidence="1">Nucleus</location>
    </subcellularLocation>
</comment>
<feature type="region of interest" description="Disordered" evidence="11">
    <location>
        <begin position="438"/>
        <end position="461"/>
    </location>
</feature>
<dbReference type="GO" id="GO:0045892">
    <property type="term" value="P:negative regulation of DNA-templated transcription"/>
    <property type="evidence" value="ECO:0007669"/>
    <property type="project" value="TreeGrafter"/>
</dbReference>
<feature type="compositionally biased region" description="Basic and acidic residues" evidence="11">
    <location>
        <begin position="741"/>
        <end position="752"/>
    </location>
</feature>
<feature type="compositionally biased region" description="Low complexity" evidence="11">
    <location>
        <begin position="613"/>
        <end position="656"/>
    </location>
</feature>
<feature type="region of interest" description="Disordered" evidence="11">
    <location>
        <begin position="1"/>
        <end position="30"/>
    </location>
</feature>
<evidence type="ECO:0000256" key="4">
    <source>
        <dbReference type="ARBA" id="ARBA00022771"/>
    </source>
</evidence>
<feature type="repeat" description="MBT" evidence="10">
    <location>
        <begin position="938"/>
        <end position="1036"/>
    </location>
</feature>
<dbReference type="Gene3D" id="1.10.150.50">
    <property type="entry name" value="Transcription Factor, Ets-1"/>
    <property type="match status" value="1"/>
</dbReference>
<evidence type="ECO:0000256" key="8">
    <source>
        <dbReference type="ARBA" id="ARBA00023163"/>
    </source>
</evidence>
<dbReference type="PROSITE" id="PS50105">
    <property type="entry name" value="SAM_DOMAIN"/>
    <property type="match status" value="1"/>
</dbReference>
<feature type="compositionally biased region" description="Polar residues" evidence="11">
    <location>
        <begin position="557"/>
        <end position="567"/>
    </location>
</feature>
<evidence type="ECO:0000256" key="9">
    <source>
        <dbReference type="ARBA" id="ARBA00023242"/>
    </source>
</evidence>
<feature type="region of interest" description="Disordered" evidence="11">
    <location>
        <begin position="1290"/>
        <end position="1327"/>
    </location>
</feature>
<dbReference type="PROSITE" id="PS51802">
    <property type="entry name" value="ZF_CCHHC"/>
    <property type="match status" value="1"/>
</dbReference>
<dbReference type="InterPro" id="IPR004092">
    <property type="entry name" value="Mbt"/>
</dbReference>
<feature type="compositionally biased region" description="Polar residues" evidence="11">
    <location>
        <begin position="1301"/>
        <end position="1317"/>
    </location>
</feature>
<feature type="compositionally biased region" description="Low complexity" evidence="11">
    <location>
        <begin position="899"/>
        <end position="912"/>
    </location>
</feature>
<dbReference type="SUPFAM" id="SSF103637">
    <property type="entry name" value="CCHHC domain"/>
    <property type="match status" value="1"/>
</dbReference>
<dbReference type="Pfam" id="PF02820">
    <property type="entry name" value="MBT"/>
    <property type="match status" value="3"/>
</dbReference>
<dbReference type="InterPro" id="IPR036060">
    <property type="entry name" value="Znf_C2H2C_sf"/>
</dbReference>
<dbReference type="EMBL" id="JAPTSV010000002">
    <property type="protein sequence ID" value="KAJ1531024.1"/>
    <property type="molecule type" value="Genomic_DNA"/>
</dbReference>
<dbReference type="Gene3D" id="2.30.30.140">
    <property type="match status" value="3"/>
</dbReference>
<dbReference type="GO" id="GO:0003682">
    <property type="term" value="F:chromatin binding"/>
    <property type="evidence" value="ECO:0007669"/>
    <property type="project" value="TreeGrafter"/>
</dbReference>
<keyword evidence="2" id="KW-0479">Metal-binding</keyword>
<dbReference type="SUPFAM" id="SSF47769">
    <property type="entry name" value="SAM/Pointed domain"/>
    <property type="match status" value="1"/>
</dbReference>
<dbReference type="GO" id="GO:0006325">
    <property type="term" value="P:chromatin organization"/>
    <property type="evidence" value="ECO:0007669"/>
    <property type="project" value="UniProtKB-KW"/>
</dbReference>
<dbReference type="SMART" id="SM00454">
    <property type="entry name" value="SAM"/>
    <property type="match status" value="1"/>
</dbReference>
<dbReference type="SUPFAM" id="SSF63748">
    <property type="entry name" value="Tudor/PWWP/MBT"/>
    <property type="match status" value="3"/>
</dbReference>
<evidence type="ECO:0000313" key="14">
    <source>
        <dbReference type="Proteomes" id="UP001075354"/>
    </source>
</evidence>
<dbReference type="Pfam" id="PF01530">
    <property type="entry name" value="zf-C2HC"/>
    <property type="match status" value="1"/>
</dbReference>
<evidence type="ECO:0000256" key="3">
    <source>
        <dbReference type="ARBA" id="ARBA00022737"/>
    </source>
</evidence>
<reference evidence="13" key="1">
    <citation type="submission" date="2022-12" db="EMBL/GenBank/DDBJ databases">
        <title>Chromosome-level genome assembly of the bean flower thrips Megalurothrips usitatus.</title>
        <authorList>
            <person name="Ma L."/>
            <person name="Liu Q."/>
            <person name="Li H."/>
            <person name="Cai W."/>
        </authorList>
    </citation>
    <scope>NUCLEOTIDE SEQUENCE</scope>
    <source>
        <strain evidence="13">Cailab_2022a</strain>
    </source>
</reference>
<evidence type="ECO:0000313" key="13">
    <source>
        <dbReference type="EMBL" id="KAJ1531024.1"/>
    </source>
</evidence>
<evidence type="ECO:0000256" key="5">
    <source>
        <dbReference type="ARBA" id="ARBA00022833"/>
    </source>
</evidence>
<feature type="compositionally biased region" description="Basic and acidic residues" evidence="11">
    <location>
        <begin position="583"/>
        <end position="596"/>
    </location>
</feature>
<dbReference type="InterPro" id="IPR002515">
    <property type="entry name" value="Znf_C2H2C"/>
</dbReference>
<feature type="region of interest" description="Disordered" evidence="11">
    <location>
        <begin position="493"/>
        <end position="567"/>
    </location>
</feature>
<keyword evidence="6" id="KW-0156">Chromatin regulator</keyword>
<dbReference type="GO" id="GO:0005634">
    <property type="term" value="C:nucleus"/>
    <property type="evidence" value="ECO:0007669"/>
    <property type="project" value="UniProtKB-SubCell"/>
</dbReference>
<evidence type="ECO:0000256" key="10">
    <source>
        <dbReference type="PROSITE-ProRule" id="PRU00459"/>
    </source>
</evidence>
<dbReference type="InterPro" id="IPR013761">
    <property type="entry name" value="SAM/pointed_sf"/>
</dbReference>
<feature type="compositionally biased region" description="Polar residues" evidence="11">
    <location>
        <begin position="493"/>
        <end position="513"/>
    </location>
</feature>
<keyword evidence="14" id="KW-1185">Reference proteome</keyword>
<evidence type="ECO:0000256" key="6">
    <source>
        <dbReference type="ARBA" id="ARBA00022853"/>
    </source>
</evidence>